<gene>
    <name evidence="3" type="ORF">LC586_25515</name>
</gene>
<evidence type="ECO:0000313" key="3">
    <source>
        <dbReference type="EMBL" id="MCC5602455.1"/>
    </source>
</evidence>
<sequence>MAQDNQEFIKVNRILGKQASIGPIPAEQLLPWIAIIVVCYVLTNGLLSLGMGWFFATSFWLIISWWILTGKQPHQFLDRWRNPPGTEWCNSNSIYISPIPEYRPWWVRRRYADSQVQIRFKPLIVPNQYGGKSKLMPFQNEVNICCIAEIKKDDREVAALLLDKGNSQYQLVFGFRIAGLHDILHENEVSEFAHSIEEGLKELPPGEKITFCTGCYSDDTESYSLQTGSTKEVPHKRQTPLTALADDCHLKPVSVLLRNEQLRVEQLKEAGSRQIWNQIAFCTWTSDDEAGSQQKDFVGGLIEKCRKFGSWAVELITGNKRIYQEDFFKKLLLQGFQQGFIQWKLLLNTKIGLEVTPCNATDLWQWLWNRFNEGAAPPIPQVITLKETETGLELTETLTTDKHICTLLIEGQQGRSACPEHRGDNDRVYLTGKSKVCGVMVVTDPPVGWSNAQEQLKWVWKILASSYVHDTEAWIEISRSNDFLIQDNLARQAKQSKTARTLAITKGQGRDVGAEIKQEESFEAQRRLYEGTKALHCAPVFLVYRHSAQELTHACNLLANSFETAKVIRERNIAWEIWLQTLPITCKWLLHGGNLSERRITLDTHTVAGIMPLTVPKDIDKQGVEFLTSRGGKPIYVDLFHQQIGRALITGTSGSGKSVLGWRFALEALANNIPVVGMDISASGNSTFKTAIELLGEQGAYYDISSGSSNLLEPPDLRRFDKSERERRMESWKDFIRKALTAMASPAIGNAMGKVENPHLAQRVDALLVKALDVFLKDAEIITRYNRAFEMGWLSPEWQQIPTLPDFVKFCTRERLNLRSFEEIDRQALNQIQNQVSALLASRLGKAIARPSTFSPLPAIKFFALSGLNNEQDAYLMAINGHSACIRNALSHPKSLFIGDELSVLLRKDGFAQIIGETCATGRKEGIAVLLMSQDPDTICECSTGAQIMQNMTYRITGRITSSGIASFQQYLGYPVNIISQNATEAFLPRTSDLYSCWLVETGGRFWRTRFYPGEMMLASVANNQDEREARERVMAQYPNTAKGNLLGLRAFTDAYIPALKENRGFKHIGKEIDQTPVLRDWLHPAVSPADSLHQSGASLQGEGDRQESNDGQQAESSLIAS</sequence>
<feature type="transmembrane region" description="Helical" evidence="2">
    <location>
        <begin position="52"/>
        <end position="68"/>
    </location>
</feature>
<reference evidence="3 4" key="1">
    <citation type="journal article" date="2021" name="Microorganisms">
        <title>Genome Evolution of Filamentous Cyanobacterium Nostoc Species: From Facultative Symbiosis to Free Living.</title>
        <authorList>
            <person name="Huo D."/>
            <person name="Li H."/>
            <person name="Cai F."/>
            <person name="Guo X."/>
            <person name="Qiao Z."/>
            <person name="Wang W."/>
            <person name="Yu G."/>
            <person name="Li R."/>
        </authorList>
    </citation>
    <scope>NUCLEOTIDE SEQUENCE [LARGE SCALE GENOMIC DNA]</scope>
    <source>
        <strain evidence="3 4">CHAB 5714</strain>
    </source>
</reference>
<dbReference type="EMBL" id="JAIVFQ010000051">
    <property type="protein sequence ID" value="MCC5602455.1"/>
    <property type="molecule type" value="Genomic_DNA"/>
</dbReference>
<keyword evidence="2" id="KW-0472">Membrane</keyword>
<keyword evidence="2" id="KW-0812">Transmembrane</keyword>
<comment type="caution">
    <text evidence="3">The sequence shown here is derived from an EMBL/GenBank/DDBJ whole genome shotgun (WGS) entry which is preliminary data.</text>
</comment>
<evidence type="ECO:0000256" key="2">
    <source>
        <dbReference type="SAM" id="Phobius"/>
    </source>
</evidence>
<dbReference type="InterPro" id="IPR027417">
    <property type="entry name" value="P-loop_NTPase"/>
</dbReference>
<dbReference type="PANTHER" id="PTHR30121">
    <property type="entry name" value="UNCHARACTERIZED PROTEIN YJGR-RELATED"/>
    <property type="match status" value="1"/>
</dbReference>
<dbReference type="PANTHER" id="PTHR30121:SF6">
    <property type="entry name" value="SLR6007 PROTEIN"/>
    <property type="match status" value="1"/>
</dbReference>
<name>A0ABS8IE02_9NOSO</name>
<proteinExistence type="predicted"/>
<feature type="compositionally biased region" description="Polar residues" evidence="1">
    <location>
        <begin position="1110"/>
        <end position="1122"/>
    </location>
</feature>
<keyword evidence="2" id="KW-1133">Transmembrane helix</keyword>
<protein>
    <recommendedName>
        <fullName evidence="5">ATP-binding protein</fullName>
    </recommendedName>
</protein>
<evidence type="ECO:0000313" key="4">
    <source>
        <dbReference type="Proteomes" id="UP001199525"/>
    </source>
</evidence>
<accession>A0ABS8IE02</accession>
<dbReference type="Proteomes" id="UP001199525">
    <property type="component" value="Unassembled WGS sequence"/>
</dbReference>
<dbReference type="Gene3D" id="3.40.50.300">
    <property type="entry name" value="P-loop containing nucleotide triphosphate hydrolases"/>
    <property type="match status" value="2"/>
</dbReference>
<feature type="region of interest" description="Disordered" evidence="1">
    <location>
        <begin position="1089"/>
        <end position="1122"/>
    </location>
</feature>
<organism evidence="3 4">
    <name type="scientific">Nostoc favosum CHAB5714</name>
    <dbReference type="NCBI Taxonomy" id="2780399"/>
    <lineage>
        <taxon>Bacteria</taxon>
        <taxon>Bacillati</taxon>
        <taxon>Cyanobacteriota</taxon>
        <taxon>Cyanophyceae</taxon>
        <taxon>Nostocales</taxon>
        <taxon>Nostocaceae</taxon>
        <taxon>Nostoc</taxon>
        <taxon>Nostoc favosum</taxon>
    </lineage>
</organism>
<dbReference type="SUPFAM" id="SSF52540">
    <property type="entry name" value="P-loop containing nucleoside triphosphate hydrolases"/>
    <property type="match status" value="1"/>
</dbReference>
<evidence type="ECO:0008006" key="5">
    <source>
        <dbReference type="Google" id="ProtNLM"/>
    </source>
</evidence>
<evidence type="ECO:0000256" key="1">
    <source>
        <dbReference type="SAM" id="MobiDB-lite"/>
    </source>
</evidence>
<dbReference type="InterPro" id="IPR051162">
    <property type="entry name" value="T4SS_component"/>
</dbReference>
<keyword evidence="4" id="KW-1185">Reference proteome</keyword>
<dbReference type="RefSeq" id="WP_229488021.1">
    <property type="nucleotide sequence ID" value="NZ_JAIVFQ010000051.1"/>
</dbReference>